<accession>I7A1V0</accession>
<dbReference type="Pfam" id="PF00106">
    <property type="entry name" value="adh_short"/>
    <property type="match status" value="1"/>
</dbReference>
<dbReference type="PRINTS" id="PR00081">
    <property type="entry name" value="GDHRDH"/>
</dbReference>
<dbReference type="EMBL" id="CP003557">
    <property type="protein sequence ID" value="AFN75218.1"/>
    <property type="molecule type" value="Genomic_DNA"/>
</dbReference>
<dbReference type="InterPro" id="IPR002347">
    <property type="entry name" value="SDR_fam"/>
</dbReference>
<dbReference type="HOGENOM" id="CLU_010194_2_10_10"/>
<dbReference type="PROSITE" id="PS00061">
    <property type="entry name" value="ADH_SHORT"/>
    <property type="match status" value="1"/>
</dbReference>
<dbReference type="Gene3D" id="3.40.50.720">
    <property type="entry name" value="NAD(P)-binding Rossmann-like Domain"/>
    <property type="match status" value="1"/>
</dbReference>
<dbReference type="OrthoDB" id="9810734at2"/>
<dbReference type="GO" id="GO:0005811">
    <property type="term" value="C:lipid droplet"/>
    <property type="evidence" value="ECO:0007669"/>
    <property type="project" value="TreeGrafter"/>
</dbReference>
<dbReference type="eggNOG" id="COG4221">
    <property type="taxonomic scope" value="Bacteria"/>
</dbReference>
<dbReference type="KEGG" id="mro:MROS_1986"/>
<evidence type="ECO:0000256" key="1">
    <source>
        <dbReference type="ARBA" id="ARBA00006484"/>
    </source>
</evidence>
<name>I7A1V0_MELRP</name>
<keyword evidence="5" id="KW-1185">Reference proteome</keyword>
<dbReference type="GO" id="GO:0004806">
    <property type="term" value="F:triacylglycerol lipase activity"/>
    <property type="evidence" value="ECO:0007669"/>
    <property type="project" value="TreeGrafter"/>
</dbReference>
<dbReference type="GO" id="GO:0000140">
    <property type="term" value="F:acylglycerone-phosphate reductase (NADP+) activity"/>
    <property type="evidence" value="ECO:0007669"/>
    <property type="project" value="TreeGrafter"/>
</dbReference>
<dbReference type="RefSeq" id="WP_014856650.1">
    <property type="nucleotide sequence ID" value="NC_018178.1"/>
</dbReference>
<evidence type="ECO:0000313" key="4">
    <source>
        <dbReference type="EMBL" id="AFN75218.1"/>
    </source>
</evidence>
<keyword evidence="2" id="KW-0560">Oxidoreductase</keyword>
<evidence type="ECO:0000313" key="5">
    <source>
        <dbReference type="Proteomes" id="UP000009011"/>
    </source>
</evidence>
<dbReference type="GO" id="GO:0006654">
    <property type="term" value="P:phosphatidic acid biosynthetic process"/>
    <property type="evidence" value="ECO:0007669"/>
    <property type="project" value="TreeGrafter"/>
</dbReference>
<evidence type="ECO:0000256" key="2">
    <source>
        <dbReference type="ARBA" id="ARBA00023002"/>
    </source>
</evidence>
<dbReference type="SUPFAM" id="SSF51735">
    <property type="entry name" value="NAD(P)-binding Rossmann-fold domains"/>
    <property type="match status" value="1"/>
</dbReference>
<organism evidence="4 5">
    <name type="scientific">Melioribacter roseus (strain DSM 23840 / JCM 17771 / VKM B-2668 / P3M-2)</name>
    <dbReference type="NCBI Taxonomy" id="1191523"/>
    <lineage>
        <taxon>Bacteria</taxon>
        <taxon>Pseudomonadati</taxon>
        <taxon>Ignavibacteriota</taxon>
        <taxon>Ignavibacteria</taxon>
        <taxon>Ignavibacteriales</taxon>
        <taxon>Melioribacteraceae</taxon>
        <taxon>Melioribacter</taxon>
    </lineage>
</organism>
<dbReference type="AlphaFoldDB" id="I7A1V0"/>
<dbReference type="PANTHER" id="PTHR44169:SF6">
    <property type="entry name" value="NADPH-DEPENDENT 1-ACYLDIHYDROXYACETONE PHOSPHATE REDUCTASE"/>
    <property type="match status" value="1"/>
</dbReference>
<dbReference type="InterPro" id="IPR036291">
    <property type="entry name" value="NAD(P)-bd_dom_sf"/>
</dbReference>
<proteinExistence type="inferred from homology"/>
<dbReference type="Proteomes" id="UP000009011">
    <property type="component" value="Chromosome"/>
</dbReference>
<dbReference type="GO" id="GO:0019433">
    <property type="term" value="P:triglyceride catabolic process"/>
    <property type="evidence" value="ECO:0007669"/>
    <property type="project" value="TreeGrafter"/>
</dbReference>
<dbReference type="STRING" id="1191523.MROS_1986"/>
<gene>
    <name evidence="4" type="ordered locus">MROS_1986</name>
</gene>
<dbReference type="PANTHER" id="PTHR44169">
    <property type="entry name" value="NADPH-DEPENDENT 1-ACYLDIHYDROXYACETONE PHOSPHATE REDUCTASE"/>
    <property type="match status" value="1"/>
</dbReference>
<evidence type="ECO:0000256" key="3">
    <source>
        <dbReference type="RuleBase" id="RU000363"/>
    </source>
</evidence>
<dbReference type="PRINTS" id="PR00080">
    <property type="entry name" value="SDRFAMILY"/>
</dbReference>
<reference evidence="4 5" key="1">
    <citation type="journal article" date="2013" name="PLoS ONE">
        <title>Genomic analysis of Melioribacter roseus, facultatively anaerobic organotrophic bacterium representing a novel deep lineage within Bacteriodetes/Chlorobi group.</title>
        <authorList>
            <person name="Kadnikov V.V."/>
            <person name="Mardanov A.V."/>
            <person name="Podosokorskaya O.A."/>
            <person name="Gavrilov S.N."/>
            <person name="Kublanov I.V."/>
            <person name="Beletsky A.V."/>
            <person name="Bonch-Osmolovskaya E.A."/>
            <person name="Ravin N.V."/>
        </authorList>
    </citation>
    <scope>NUCLEOTIDE SEQUENCE [LARGE SCALE GENOMIC DNA]</scope>
    <source>
        <strain evidence="5">JCM 17771 / P3M-2</strain>
    </source>
</reference>
<protein>
    <submittedName>
        <fullName evidence="4">Short-chain dehydrogenase/reductase SDR</fullName>
    </submittedName>
</protein>
<dbReference type="CDD" id="cd05233">
    <property type="entry name" value="SDR_c"/>
    <property type="match status" value="1"/>
</dbReference>
<dbReference type="InterPro" id="IPR020904">
    <property type="entry name" value="Sc_DH/Rdtase_CS"/>
</dbReference>
<sequence>MKELKEAVWITGASSGIGKELALEFANKKHTVIATARRLNLLEALEKENSLITPCKLDVSDFAEVDKFYKEFSSKYKFNVLINNAGLTSFEKAENDSIETIKKIIEVNLLGSIYTIKSVLPDMIERKEGTIINILSVVTKKIFKNSSAYSASKNGLYAYLNVLREEVRKYNIRVINVIPGATKTPIWDGGILEKFSHRMMPPSEIASLVYDLALIKSNVVAEEIILRPKEGDLE</sequence>
<comment type="similarity">
    <text evidence="1 3">Belongs to the short-chain dehydrogenases/reductases (SDR) family.</text>
</comment>